<sequence length="427" mass="46940">MFNFIPPEVLKLLLVFFLSFLIGLEREEWKSISGKYAFGGIRTYPLIGLIGYSMASLSNPQLLPLTGGFLVIGSLMLLSYWHKIQTFKTAGLTTEMVGLTTYIVGALVYHDQLWIASTLVITSLLLLELKSVLESLAHQFSPEDILTFTKFLFLTAVILPILPNKNFGIFEINPFKTWLIVVAVSAISYASFILQKVFKNRGGLILIAILGGAYSSTVTTVALAKQSTSNTYSHPYSGGILIASGIMYLRLALLVNLFNPQLGKKLTLWFVLLALTAIIVGSFWSSRKDKTMTESIEQKNYISPNPLELKAAFFFAFLFIIMIVLTHYTALYLGRSGLYLLAGIMGVTDIDPFILGITQSARQLTSLSVASGAILIAASSNNLIKGIYALIFSAPRSGSLRDRKTGRQSLGLLLFLAILGLIPLFFI</sequence>
<evidence type="ECO:0000256" key="1">
    <source>
        <dbReference type="SAM" id="Phobius"/>
    </source>
</evidence>
<feature type="domain" description="MgtC/SapB/SrpB/YhiD N-terminal" evidence="2">
    <location>
        <begin position="12"/>
        <end position="135"/>
    </location>
</feature>
<dbReference type="InterPro" id="IPR025105">
    <property type="entry name" value="DUF4010"/>
</dbReference>
<dbReference type="eggNOG" id="COG3174">
    <property type="taxonomic scope" value="Bacteria"/>
</dbReference>
<feature type="transmembrane region" description="Helical" evidence="1">
    <location>
        <begin position="311"/>
        <end position="331"/>
    </location>
</feature>
<evidence type="ECO:0000259" key="3">
    <source>
        <dbReference type="Pfam" id="PF13194"/>
    </source>
</evidence>
<dbReference type="PANTHER" id="PTHR39084">
    <property type="entry name" value="MEMBRANE PROTEIN-RELATED"/>
    <property type="match status" value="1"/>
</dbReference>
<dbReference type="Proteomes" id="UP000003781">
    <property type="component" value="Unassembled WGS sequence"/>
</dbReference>
<feature type="transmembrane region" description="Helical" evidence="1">
    <location>
        <begin position="266"/>
        <end position="284"/>
    </location>
</feature>
<accession>A3ISH3</accession>
<comment type="caution">
    <text evidence="4">The sequence shown here is derived from an EMBL/GenBank/DDBJ whole genome shotgun (WGS) entry which is preliminary data.</text>
</comment>
<dbReference type="Pfam" id="PF02308">
    <property type="entry name" value="MgtC"/>
    <property type="match status" value="1"/>
</dbReference>
<name>A3ISH3_9CHRO</name>
<feature type="domain" description="DUF4010" evidence="3">
    <location>
        <begin position="182"/>
        <end position="392"/>
    </location>
</feature>
<feature type="transmembrane region" description="Helical" evidence="1">
    <location>
        <begin position="409"/>
        <end position="426"/>
    </location>
</feature>
<feature type="transmembrane region" description="Helical" evidence="1">
    <location>
        <begin position="90"/>
        <end position="108"/>
    </location>
</feature>
<dbReference type="EMBL" id="AAXW01000023">
    <property type="protein sequence ID" value="EAZ90543.1"/>
    <property type="molecule type" value="Genomic_DNA"/>
</dbReference>
<feature type="transmembrane region" description="Helical" evidence="1">
    <location>
        <begin position="36"/>
        <end position="55"/>
    </location>
</feature>
<dbReference type="Pfam" id="PF13194">
    <property type="entry name" value="DUF4010"/>
    <property type="match status" value="1"/>
</dbReference>
<organism evidence="4 5">
    <name type="scientific">Crocosphaera chwakensis CCY0110</name>
    <dbReference type="NCBI Taxonomy" id="391612"/>
    <lineage>
        <taxon>Bacteria</taxon>
        <taxon>Bacillati</taxon>
        <taxon>Cyanobacteriota</taxon>
        <taxon>Cyanophyceae</taxon>
        <taxon>Oscillatoriophycideae</taxon>
        <taxon>Chroococcales</taxon>
        <taxon>Aphanothecaceae</taxon>
        <taxon>Crocosphaera</taxon>
        <taxon>Crocosphaera chwakensis</taxon>
    </lineage>
</organism>
<dbReference type="AlphaFoldDB" id="A3ISH3"/>
<feature type="transmembrane region" description="Helical" evidence="1">
    <location>
        <begin position="175"/>
        <end position="192"/>
    </location>
</feature>
<dbReference type="InterPro" id="IPR049177">
    <property type="entry name" value="MgtC_SapB_SrpB_YhiD_N"/>
</dbReference>
<feature type="transmembrane region" description="Helical" evidence="1">
    <location>
        <begin position="61"/>
        <end position="78"/>
    </location>
</feature>
<dbReference type="RefSeq" id="WP_008276329.1">
    <property type="nucleotide sequence ID" value="NZ_AAXW01000023.1"/>
</dbReference>
<keyword evidence="1" id="KW-0472">Membrane</keyword>
<keyword evidence="1" id="KW-1133">Transmembrane helix</keyword>
<feature type="transmembrane region" description="Helical" evidence="1">
    <location>
        <begin position="369"/>
        <end position="388"/>
    </location>
</feature>
<gene>
    <name evidence="4" type="ORF">CY0110_20138</name>
</gene>
<feature type="transmembrane region" description="Helical" evidence="1">
    <location>
        <begin position="204"/>
        <end position="224"/>
    </location>
</feature>
<proteinExistence type="predicted"/>
<feature type="transmembrane region" description="Helical" evidence="1">
    <location>
        <begin position="236"/>
        <end position="259"/>
    </location>
</feature>
<evidence type="ECO:0000313" key="4">
    <source>
        <dbReference type="EMBL" id="EAZ90543.1"/>
    </source>
</evidence>
<feature type="transmembrane region" description="Helical" evidence="1">
    <location>
        <begin position="338"/>
        <end position="357"/>
    </location>
</feature>
<reference evidence="4 5" key="1">
    <citation type="submission" date="2007-03" db="EMBL/GenBank/DDBJ databases">
        <authorList>
            <person name="Stal L."/>
            <person name="Ferriera S."/>
            <person name="Johnson J."/>
            <person name="Kravitz S."/>
            <person name="Beeson K."/>
            <person name="Sutton G."/>
            <person name="Rogers Y.-H."/>
            <person name="Friedman R."/>
            <person name="Frazier M."/>
            <person name="Venter J.C."/>
        </authorList>
    </citation>
    <scope>NUCLEOTIDE SEQUENCE [LARGE SCALE GENOMIC DNA]</scope>
    <source>
        <strain evidence="4 5">CCY0110</strain>
    </source>
</reference>
<evidence type="ECO:0000259" key="2">
    <source>
        <dbReference type="Pfam" id="PF02308"/>
    </source>
</evidence>
<feature type="transmembrane region" description="Helical" evidence="1">
    <location>
        <begin position="114"/>
        <end position="133"/>
    </location>
</feature>
<dbReference type="OrthoDB" id="9813718at2"/>
<feature type="transmembrane region" description="Helical" evidence="1">
    <location>
        <begin position="6"/>
        <end position="24"/>
    </location>
</feature>
<keyword evidence="5" id="KW-1185">Reference proteome</keyword>
<protein>
    <submittedName>
        <fullName evidence="4">Uncharacterized protein</fullName>
    </submittedName>
</protein>
<evidence type="ECO:0000313" key="5">
    <source>
        <dbReference type="Proteomes" id="UP000003781"/>
    </source>
</evidence>
<dbReference type="PANTHER" id="PTHR39084:SF1">
    <property type="entry name" value="DUF4010 DOMAIN-CONTAINING PROTEIN"/>
    <property type="match status" value="1"/>
</dbReference>
<feature type="transmembrane region" description="Helical" evidence="1">
    <location>
        <begin position="145"/>
        <end position="163"/>
    </location>
</feature>
<keyword evidence="1" id="KW-0812">Transmembrane</keyword>